<dbReference type="InterPro" id="IPR031127">
    <property type="entry name" value="E3_UB_ligase_RBR"/>
</dbReference>
<dbReference type="InterPro" id="IPR013083">
    <property type="entry name" value="Znf_RING/FYVE/PHD"/>
</dbReference>
<name>A0A9P5CAY7_9HYPO</name>
<dbReference type="GO" id="GO:0016567">
    <property type="term" value="P:protein ubiquitination"/>
    <property type="evidence" value="ECO:0007669"/>
    <property type="project" value="InterPro"/>
</dbReference>
<comment type="caution">
    <text evidence="7">The sequence shown here is derived from an EMBL/GenBank/DDBJ whole genome shotgun (WGS) entry which is preliminary data.</text>
</comment>
<dbReference type="InterPro" id="IPR017907">
    <property type="entry name" value="Znf_RING_CS"/>
</dbReference>
<dbReference type="GO" id="GO:0004842">
    <property type="term" value="F:ubiquitin-protein transferase activity"/>
    <property type="evidence" value="ECO:0007669"/>
    <property type="project" value="InterPro"/>
</dbReference>
<dbReference type="Pfam" id="PF01485">
    <property type="entry name" value="IBR"/>
    <property type="match status" value="1"/>
</dbReference>
<evidence type="ECO:0000256" key="2">
    <source>
        <dbReference type="ARBA" id="ARBA00022771"/>
    </source>
</evidence>
<evidence type="ECO:0000313" key="7">
    <source>
        <dbReference type="EMBL" id="KAF3066726.1"/>
    </source>
</evidence>
<dbReference type="SUPFAM" id="SSF57850">
    <property type="entry name" value="RING/U-box"/>
    <property type="match status" value="1"/>
</dbReference>
<evidence type="ECO:0000259" key="6">
    <source>
        <dbReference type="Pfam" id="PF01485"/>
    </source>
</evidence>
<dbReference type="EMBL" id="QLNT01000016">
    <property type="protein sequence ID" value="KAF3066726.1"/>
    <property type="molecule type" value="Genomic_DNA"/>
</dbReference>
<dbReference type="Proteomes" id="UP000801864">
    <property type="component" value="Unassembled WGS sequence"/>
</dbReference>
<evidence type="ECO:0000313" key="8">
    <source>
        <dbReference type="Proteomes" id="UP000801864"/>
    </source>
</evidence>
<feature type="region of interest" description="Disordered" evidence="5">
    <location>
        <begin position="74"/>
        <end position="102"/>
    </location>
</feature>
<reference evidence="7 8" key="1">
    <citation type="submission" date="2018-06" db="EMBL/GenBank/DDBJ databases">
        <title>Genome analysis of cellulolytic fungus Trichoderma lentiforme CFAM-422.</title>
        <authorList>
            <person name="Steindorff A.S."/>
            <person name="Formighieri E.F."/>
            <person name="Midorikawa G.E.O."/>
            <person name="Tamietti M.S."/>
            <person name="Ramos E.Z."/>
            <person name="Silva A.S."/>
            <person name="Bon E.P.S."/>
            <person name="Mendes T.D."/>
            <person name="Damaso M.C.T."/>
            <person name="Favaro L.C.L."/>
        </authorList>
    </citation>
    <scope>NUCLEOTIDE SEQUENCE [LARGE SCALE GENOMIC DNA]</scope>
    <source>
        <strain evidence="7 8">CFAM-422</strain>
    </source>
</reference>
<keyword evidence="4" id="KW-0862">Zinc</keyword>
<gene>
    <name evidence="7" type="ORF">CFAM422_008886</name>
</gene>
<dbReference type="AlphaFoldDB" id="A0A9P5CAY7"/>
<feature type="compositionally biased region" description="Acidic residues" evidence="5">
    <location>
        <begin position="118"/>
        <end position="134"/>
    </location>
</feature>
<dbReference type="InterPro" id="IPR002867">
    <property type="entry name" value="IBR_dom"/>
</dbReference>
<organism evidence="7 8">
    <name type="scientific">Trichoderma lentiforme</name>
    <dbReference type="NCBI Taxonomy" id="1567552"/>
    <lineage>
        <taxon>Eukaryota</taxon>
        <taxon>Fungi</taxon>
        <taxon>Dikarya</taxon>
        <taxon>Ascomycota</taxon>
        <taxon>Pezizomycotina</taxon>
        <taxon>Sordariomycetes</taxon>
        <taxon>Hypocreomycetidae</taxon>
        <taxon>Hypocreales</taxon>
        <taxon>Hypocreaceae</taxon>
        <taxon>Trichoderma</taxon>
    </lineage>
</organism>
<evidence type="ECO:0000256" key="4">
    <source>
        <dbReference type="ARBA" id="ARBA00022833"/>
    </source>
</evidence>
<evidence type="ECO:0000256" key="5">
    <source>
        <dbReference type="SAM" id="MobiDB-lite"/>
    </source>
</evidence>
<protein>
    <recommendedName>
        <fullName evidence="6">IBR domain-containing protein</fullName>
    </recommendedName>
</protein>
<accession>A0A9P5CAY7</accession>
<evidence type="ECO:0000256" key="3">
    <source>
        <dbReference type="ARBA" id="ARBA00022786"/>
    </source>
</evidence>
<evidence type="ECO:0000256" key="1">
    <source>
        <dbReference type="ARBA" id="ARBA00022723"/>
    </source>
</evidence>
<dbReference type="GO" id="GO:0008270">
    <property type="term" value="F:zinc ion binding"/>
    <property type="evidence" value="ECO:0007669"/>
    <property type="project" value="UniProtKB-KW"/>
</dbReference>
<dbReference type="PROSITE" id="PS00518">
    <property type="entry name" value="ZF_RING_1"/>
    <property type="match status" value="1"/>
</dbReference>
<proteinExistence type="predicted"/>
<feature type="compositionally biased region" description="Basic and acidic residues" evidence="5">
    <location>
        <begin position="82"/>
        <end position="97"/>
    </location>
</feature>
<sequence>MESNIDQATRQLIINLQLQDANALIKGKHRVGDPPPDAEIAARLYQQELRSLETFYADQAQADPLTAVTGTVHTEDFQSDTQTDKADEVNHDEKADRQDEELALTDDAAPAVFILKEAEEDSQSEDDSQSEEDSQAEKTKGAIERCIACMEEILLAKTLTCPCDHVYCHGCMNELFRLAMLDEHSFPPGCCGKAISLGVCRELLSAEQIREYEMKELEYSTENRTYCYLPGCSAFIPPSLIHGEAGTCGKCECKTCISCKGPSHEDECPDDEATQDLFRIASEKG</sequence>
<keyword evidence="3" id="KW-0833">Ubl conjugation pathway</keyword>
<keyword evidence="2" id="KW-0863">Zinc-finger</keyword>
<dbReference type="Gene3D" id="3.30.40.10">
    <property type="entry name" value="Zinc/RING finger domain, C3HC4 (zinc finger)"/>
    <property type="match status" value="1"/>
</dbReference>
<feature type="region of interest" description="Disordered" evidence="5">
    <location>
        <begin position="118"/>
        <end position="137"/>
    </location>
</feature>
<keyword evidence="8" id="KW-1185">Reference proteome</keyword>
<feature type="domain" description="IBR" evidence="6">
    <location>
        <begin position="211"/>
        <end position="266"/>
    </location>
</feature>
<keyword evidence="1" id="KW-0479">Metal-binding</keyword>
<dbReference type="PANTHER" id="PTHR11685">
    <property type="entry name" value="RBR FAMILY RING FINGER AND IBR DOMAIN-CONTAINING"/>
    <property type="match status" value="1"/>
</dbReference>